<dbReference type="Gene3D" id="1.25.40.10">
    <property type="entry name" value="Tetratricopeptide repeat domain"/>
    <property type="match status" value="1"/>
</dbReference>
<dbReference type="InterPro" id="IPR011990">
    <property type="entry name" value="TPR-like_helical_dom_sf"/>
</dbReference>
<proteinExistence type="predicted"/>
<evidence type="ECO:0000259" key="3">
    <source>
        <dbReference type="Pfam" id="PF10374"/>
    </source>
</evidence>
<dbReference type="GO" id="GO:0042162">
    <property type="term" value="F:telomeric DNA binding"/>
    <property type="evidence" value="ECO:0007669"/>
    <property type="project" value="TreeGrafter"/>
</dbReference>
<feature type="compositionally biased region" description="Basic and acidic residues" evidence="1">
    <location>
        <begin position="598"/>
        <end position="607"/>
    </location>
</feature>
<dbReference type="GeneID" id="30983136"/>
<dbReference type="Proteomes" id="UP000094285">
    <property type="component" value="Unassembled WGS sequence"/>
</dbReference>
<dbReference type="Pfam" id="PF10374">
    <property type="entry name" value="EST1"/>
    <property type="match status" value="1"/>
</dbReference>
<evidence type="ECO:0000259" key="2">
    <source>
        <dbReference type="Pfam" id="PF10373"/>
    </source>
</evidence>
<feature type="domain" description="Telomerase activating protein Est1-like N-terminal" evidence="3">
    <location>
        <begin position="73"/>
        <end position="210"/>
    </location>
</feature>
<dbReference type="GO" id="GO:0070034">
    <property type="term" value="F:telomerase RNA binding"/>
    <property type="evidence" value="ECO:0007669"/>
    <property type="project" value="TreeGrafter"/>
</dbReference>
<dbReference type="GO" id="GO:0005697">
    <property type="term" value="C:telomerase holoenzyme complex"/>
    <property type="evidence" value="ECO:0007669"/>
    <property type="project" value="TreeGrafter"/>
</dbReference>
<accession>A0A1E4SP96</accession>
<reference evidence="5" key="1">
    <citation type="submission" date="2016-05" db="EMBL/GenBank/DDBJ databases">
        <title>Comparative genomics of biotechnologically important yeasts.</title>
        <authorList>
            <consortium name="DOE Joint Genome Institute"/>
            <person name="Riley R."/>
            <person name="Haridas S."/>
            <person name="Wolfe K.H."/>
            <person name="Lopes M.R."/>
            <person name="Hittinger C.T."/>
            <person name="Goker M."/>
            <person name="Salamov A."/>
            <person name="Wisecaver J."/>
            <person name="Long T.M."/>
            <person name="Aerts A.L."/>
            <person name="Barry K."/>
            <person name="Choi C."/>
            <person name="Clum A."/>
            <person name="Coughlan A.Y."/>
            <person name="Deshpande S."/>
            <person name="Douglass A.P."/>
            <person name="Hanson S.J."/>
            <person name="Klenk H.-P."/>
            <person name="Labutti K."/>
            <person name="Lapidus A."/>
            <person name="Lindquist E."/>
            <person name="Lipzen A."/>
            <person name="Meier-Kolthoff J.P."/>
            <person name="Ohm R.A."/>
            <person name="Otillar R.P."/>
            <person name="Pangilinan J."/>
            <person name="Peng Y."/>
            <person name="Rokas A."/>
            <person name="Rosa C.A."/>
            <person name="Scheuner C."/>
            <person name="Sibirny A.A."/>
            <person name="Slot J.C."/>
            <person name="Stielow J.B."/>
            <person name="Sun H."/>
            <person name="Kurtzman C.P."/>
            <person name="Blackwell M."/>
            <person name="Grigoriev I.V."/>
            <person name="Jeffries T.W."/>
        </authorList>
    </citation>
    <scope>NUCLEOTIDE SEQUENCE [LARGE SCALE GENOMIC DNA]</scope>
    <source>
        <strain evidence="5">NRRL Y-17324</strain>
    </source>
</reference>
<organism evidence="4 5">
    <name type="scientific">Suhomyces tanzawaensis NRRL Y-17324</name>
    <dbReference type="NCBI Taxonomy" id="984487"/>
    <lineage>
        <taxon>Eukaryota</taxon>
        <taxon>Fungi</taxon>
        <taxon>Dikarya</taxon>
        <taxon>Ascomycota</taxon>
        <taxon>Saccharomycotina</taxon>
        <taxon>Pichiomycetes</taxon>
        <taxon>Debaryomycetaceae</taxon>
        <taxon>Suhomyces</taxon>
    </lineage>
</organism>
<evidence type="ECO:0000256" key="1">
    <source>
        <dbReference type="SAM" id="MobiDB-lite"/>
    </source>
</evidence>
<feature type="compositionally biased region" description="Basic residues" evidence="1">
    <location>
        <begin position="587"/>
        <end position="597"/>
    </location>
</feature>
<dbReference type="InterPro" id="IPR018834">
    <property type="entry name" value="DNA/RNA-bd_Est1-type"/>
</dbReference>
<feature type="compositionally biased region" description="Basic and acidic residues" evidence="1">
    <location>
        <begin position="575"/>
        <end position="586"/>
    </location>
</feature>
<dbReference type="EMBL" id="KV453909">
    <property type="protein sequence ID" value="ODV81325.1"/>
    <property type="molecule type" value="Genomic_DNA"/>
</dbReference>
<sequence length="607" mass="70858">MTANILAQAQAYKTQLDSFLERKFLDHTCLLGLNSMVQSKFQGWITNDFLNYYNSVESPVPNNQLEEFDTISLLEKLWLDFHYPIIKFFQQQHAIHYQQVHSSFKESLNLGHRSKGSSFKVKPVEMRKINDSFTKLIKDVFQFYRNILKHFATTYQNSLLPQSLLLHFKFDVSSQAKSTSDSNVQANILYLIHKCLLALGDVSRHKTFIEVSFVNPCISNKEFFRHKSMTAKEKSIALKPFFERSIQYYQFCILLLPALNEPYNHIGVIFNIIEDKYNAVLWLLRSQFTRIPDFQLGLANLNRILSKDTFTNELLQLFHDKNDAPKMKSNFNTADDLNTMLICLAGYYYLPGTYRNGPNIVKKLTYSKVEGQFFNTLLDSFEQLYQIDDDASGSFFIKQITTSTKFHNFIFRYIEYISKGLASLNLNQNSLTHSLMISRLILTWLSENNVVLRGFQARKYTVEAFIRILKVYLAQAETSDIRNYYFREDVLFRDFSVIKYQFKDFDDNHLFKSKNFNLLLGDYSSYMDGKNNLRLGAVLVSSSNIFEKYYDQDSKSFVKVDIAESQNLVDINDSQNEKRLDKDQKKEKKKEKKKGKGKKADKAPESD</sequence>
<evidence type="ECO:0000313" key="5">
    <source>
        <dbReference type="Proteomes" id="UP000094285"/>
    </source>
</evidence>
<dbReference type="SUPFAM" id="SSF48452">
    <property type="entry name" value="TPR-like"/>
    <property type="match status" value="1"/>
</dbReference>
<dbReference type="AlphaFoldDB" id="A0A1E4SP96"/>
<dbReference type="PANTHER" id="PTHR15696:SF37">
    <property type="entry name" value="NONSENSE-MEDIATED MRNA DECAY FACTOR EBS1-RELATED"/>
    <property type="match status" value="1"/>
</dbReference>
<name>A0A1E4SP96_9ASCO</name>
<feature type="region of interest" description="Disordered" evidence="1">
    <location>
        <begin position="573"/>
        <end position="607"/>
    </location>
</feature>
<gene>
    <name evidence="4" type="ORF">CANTADRAFT_43725</name>
</gene>
<dbReference type="GO" id="GO:0000184">
    <property type="term" value="P:nuclear-transcribed mRNA catabolic process, nonsense-mediated decay"/>
    <property type="evidence" value="ECO:0007669"/>
    <property type="project" value="TreeGrafter"/>
</dbReference>
<dbReference type="InterPro" id="IPR045153">
    <property type="entry name" value="Est1/Ebs1-like"/>
</dbReference>
<evidence type="ECO:0000313" key="4">
    <source>
        <dbReference type="EMBL" id="ODV81325.1"/>
    </source>
</evidence>
<dbReference type="PANTHER" id="PTHR15696">
    <property type="entry name" value="SMG-7 SUPPRESSOR WITH MORPHOLOGICAL EFFECT ON GENITALIA PROTEIN 7"/>
    <property type="match status" value="1"/>
</dbReference>
<feature type="domain" description="DNA/RNA-binding" evidence="2">
    <location>
        <begin position="245"/>
        <end position="502"/>
    </location>
</feature>
<dbReference type="OrthoDB" id="69928at2759"/>
<dbReference type="STRING" id="984487.A0A1E4SP96"/>
<dbReference type="RefSeq" id="XP_020066447.1">
    <property type="nucleotide sequence ID" value="XM_020209000.1"/>
</dbReference>
<dbReference type="Pfam" id="PF10373">
    <property type="entry name" value="EST1_DNA_bind"/>
    <property type="match status" value="1"/>
</dbReference>
<feature type="non-terminal residue" evidence="4">
    <location>
        <position position="607"/>
    </location>
</feature>
<keyword evidence="5" id="KW-1185">Reference proteome</keyword>
<dbReference type="InterPro" id="IPR019458">
    <property type="entry name" value="Est1-like_N"/>
</dbReference>
<protein>
    <submittedName>
        <fullName evidence="4">Uncharacterized protein</fullName>
    </submittedName>
</protein>